<accession>A0ACC2VK03</accession>
<name>A0ACC2VK03_9TREE</name>
<keyword evidence="2" id="KW-1185">Reference proteome</keyword>
<protein>
    <submittedName>
        <fullName evidence="1">Uncharacterized protein</fullName>
    </submittedName>
</protein>
<comment type="caution">
    <text evidence="1">The sequence shown here is derived from an EMBL/GenBank/DDBJ whole genome shotgun (WGS) entry which is preliminary data.</text>
</comment>
<sequence length="187" mass="20833">MQAKKRELNEKEQERRKSMWTGEVTTSRGQGAVPRLPRIPAALAAADGMPTDSSSINSFEDDLAMAIALRDWPPSVELVLKARGYLANPLAKSLLDSSVAVRLDTLTRELVDQISDDLSDPDVRKSEVIDLTSFFTRLGEAQAARDAFLRARKSCSVDEPGWQVSRGRTEIHQRIGCRHFHHAQAHD</sequence>
<reference evidence="1" key="1">
    <citation type="submission" date="2023-04" db="EMBL/GenBank/DDBJ databases">
        <title>Draft Genome sequencing of Naganishia species isolated from polar environments using Oxford Nanopore Technology.</title>
        <authorList>
            <person name="Leo P."/>
            <person name="Venkateswaran K."/>
        </authorList>
    </citation>
    <scope>NUCLEOTIDE SEQUENCE</scope>
    <source>
        <strain evidence="1">MNA-CCFEE 5423</strain>
    </source>
</reference>
<dbReference type="Proteomes" id="UP001227268">
    <property type="component" value="Unassembled WGS sequence"/>
</dbReference>
<proteinExistence type="predicted"/>
<evidence type="ECO:0000313" key="2">
    <source>
        <dbReference type="Proteomes" id="UP001227268"/>
    </source>
</evidence>
<gene>
    <name evidence="1" type="ORF">QFC21_004210</name>
</gene>
<evidence type="ECO:0000313" key="1">
    <source>
        <dbReference type="EMBL" id="KAJ9099329.1"/>
    </source>
</evidence>
<organism evidence="1 2">
    <name type="scientific">Naganishia friedmannii</name>
    <dbReference type="NCBI Taxonomy" id="89922"/>
    <lineage>
        <taxon>Eukaryota</taxon>
        <taxon>Fungi</taxon>
        <taxon>Dikarya</taxon>
        <taxon>Basidiomycota</taxon>
        <taxon>Agaricomycotina</taxon>
        <taxon>Tremellomycetes</taxon>
        <taxon>Filobasidiales</taxon>
        <taxon>Filobasidiaceae</taxon>
        <taxon>Naganishia</taxon>
    </lineage>
</organism>
<dbReference type="EMBL" id="JASBWT010000013">
    <property type="protein sequence ID" value="KAJ9099329.1"/>
    <property type="molecule type" value="Genomic_DNA"/>
</dbReference>